<gene>
    <name evidence="1" type="ORF">EYF80_029635</name>
</gene>
<reference evidence="1 2" key="1">
    <citation type="submission" date="2019-03" db="EMBL/GenBank/DDBJ databases">
        <title>First draft genome of Liparis tanakae, snailfish: a comprehensive survey of snailfish specific genes.</title>
        <authorList>
            <person name="Kim W."/>
            <person name="Song I."/>
            <person name="Jeong J.-H."/>
            <person name="Kim D."/>
            <person name="Kim S."/>
            <person name="Ryu S."/>
            <person name="Song J.Y."/>
            <person name="Lee S.K."/>
        </authorList>
    </citation>
    <scope>NUCLEOTIDE SEQUENCE [LARGE SCALE GENOMIC DNA]</scope>
    <source>
        <tissue evidence="1">Muscle</tissue>
    </source>
</reference>
<sequence length="205" mass="22772">MLSLKTGTLEFCGRTLVVKPWDLSPAAICIKRPLSVCMCIKHHRSHILISRTGPVYPRYRQLPLVMITEVALCPCICSACILMWDATSYWTPPQARPEIGSLPVLWLPVLGQIEQRAPLRLRGMGGQIRLHVVFGEGERRPGDPIGAGAAEARQRRRTGRVFVIVVRTEQFDSVLVMKTFRAEVDAGSSRAATHHTGHGELGMVR</sequence>
<evidence type="ECO:0000313" key="2">
    <source>
        <dbReference type="Proteomes" id="UP000314294"/>
    </source>
</evidence>
<organism evidence="1 2">
    <name type="scientific">Liparis tanakae</name>
    <name type="common">Tanaka's snailfish</name>
    <dbReference type="NCBI Taxonomy" id="230148"/>
    <lineage>
        <taxon>Eukaryota</taxon>
        <taxon>Metazoa</taxon>
        <taxon>Chordata</taxon>
        <taxon>Craniata</taxon>
        <taxon>Vertebrata</taxon>
        <taxon>Euteleostomi</taxon>
        <taxon>Actinopterygii</taxon>
        <taxon>Neopterygii</taxon>
        <taxon>Teleostei</taxon>
        <taxon>Neoteleostei</taxon>
        <taxon>Acanthomorphata</taxon>
        <taxon>Eupercaria</taxon>
        <taxon>Perciformes</taxon>
        <taxon>Cottioidei</taxon>
        <taxon>Cottales</taxon>
        <taxon>Liparidae</taxon>
        <taxon>Liparis</taxon>
    </lineage>
</organism>
<keyword evidence="2" id="KW-1185">Reference proteome</keyword>
<evidence type="ECO:0000313" key="1">
    <source>
        <dbReference type="EMBL" id="TNN60084.1"/>
    </source>
</evidence>
<name>A0A4Z2H5I0_9TELE</name>
<dbReference type="Proteomes" id="UP000314294">
    <property type="component" value="Unassembled WGS sequence"/>
</dbReference>
<dbReference type="AlphaFoldDB" id="A0A4Z2H5I0"/>
<dbReference type="EMBL" id="SRLO01000340">
    <property type="protein sequence ID" value="TNN60084.1"/>
    <property type="molecule type" value="Genomic_DNA"/>
</dbReference>
<accession>A0A4Z2H5I0</accession>
<comment type="caution">
    <text evidence="1">The sequence shown here is derived from an EMBL/GenBank/DDBJ whole genome shotgun (WGS) entry which is preliminary data.</text>
</comment>
<proteinExistence type="predicted"/>
<protein>
    <submittedName>
        <fullName evidence="1">Uncharacterized protein</fullName>
    </submittedName>
</protein>